<keyword evidence="8" id="KW-1185">Reference proteome</keyword>
<feature type="transmembrane region" description="Helical" evidence="6">
    <location>
        <begin position="221"/>
        <end position="243"/>
    </location>
</feature>
<proteinExistence type="predicted"/>
<evidence type="ECO:0000256" key="5">
    <source>
        <dbReference type="ARBA" id="ARBA00023136"/>
    </source>
</evidence>
<dbReference type="Pfam" id="PF07690">
    <property type="entry name" value="MFS_1"/>
    <property type="match status" value="1"/>
</dbReference>
<sequence length="420" mass="42980">MEVRITYPAWAGRNYRIQTAATVVSGLGNAAAPIATAFAVLGAGWGTAEVGYVTAARTVPLVVLMLIGGAVADRWPRHVVMVGANVFNAVSQAALAALVLIGHPPLWALLALAAAGGAGQAFYTPAAEGVILQAVSAEHASKALSVFKMGTNGAQIAGAALGGLLATATDPGWVLAGDAACFAVAALMRTGLTQVGGQRAAGPSLVHELRVGWREFVSRRWLWAIVVQFSLMNACVLAVETVYGPVIAEDRMGGAGAWGTAMAALSVGMVVSAVLMARWQPRRILLVGNGGVFLFGLPALALALGLPLVPVVVAMFLSGVGVTVFVVGWLVALRQEIPEELLSRISAYDAFGSFALMPAGTALAGPAADVLGRSGALWACALTCLGLAAAVLLVPEVRQLERKVPEARGNLPQPEPATSG</sequence>
<comment type="caution">
    <text evidence="7">The sequence shown here is derived from an EMBL/GenBank/DDBJ whole genome shotgun (WGS) entry which is preliminary data.</text>
</comment>
<dbReference type="AlphaFoldDB" id="A0A0D0Q4Y9"/>
<feature type="transmembrane region" description="Helical" evidence="6">
    <location>
        <begin position="376"/>
        <end position="394"/>
    </location>
</feature>
<dbReference type="PANTHER" id="PTHR23513:SF11">
    <property type="entry name" value="STAPHYLOFERRIN A TRANSPORTER"/>
    <property type="match status" value="1"/>
</dbReference>
<dbReference type="GO" id="GO:0005886">
    <property type="term" value="C:plasma membrane"/>
    <property type="evidence" value="ECO:0007669"/>
    <property type="project" value="UniProtKB-SubCell"/>
</dbReference>
<reference evidence="7 8" key="1">
    <citation type="submission" date="2015-02" db="EMBL/GenBank/DDBJ databases">
        <title>Draft genome sequence of Kitasatospora griseola MF730-N6, a bafilomycin, terpentecin and satosporin producer.</title>
        <authorList>
            <person name="Arens J.C."/>
            <person name="Haltli B."/>
            <person name="Kerr R.G."/>
        </authorList>
    </citation>
    <scope>NUCLEOTIDE SEQUENCE [LARGE SCALE GENOMIC DNA]</scope>
    <source>
        <strain evidence="7 8">MF730-N6</strain>
    </source>
</reference>
<feature type="transmembrane region" description="Helical" evidence="6">
    <location>
        <begin position="284"/>
        <end position="306"/>
    </location>
</feature>
<evidence type="ECO:0000256" key="2">
    <source>
        <dbReference type="ARBA" id="ARBA00022475"/>
    </source>
</evidence>
<keyword evidence="4 6" id="KW-1133">Transmembrane helix</keyword>
<keyword evidence="5 6" id="KW-0472">Membrane</keyword>
<dbReference type="GO" id="GO:0022857">
    <property type="term" value="F:transmembrane transporter activity"/>
    <property type="evidence" value="ECO:0007669"/>
    <property type="project" value="InterPro"/>
</dbReference>
<feature type="transmembrane region" description="Helical" evidence="6">
    <location>
        <begin position="312"/>
        <end position="333"/>
    </location>
</feature>
<dbReference type="EMBL" id="JXZB01000002">
    <property type="protein sequence ID" value="KIQ66058.1"/>
    <property type="molecule type" value="Genomic_DNA"/>
</dbReference>
<feature type="transmembrane region" description="Helical" evidence="6">
    <location>
        <begin position="51"/>
        <end position="72"/>
    </location>
</feature>
<dbReference type="Gene3D" id="1.20.1250.20">
    <property type="entry name" value="MFS general substrate transporter like domains"/>
    <property type="match status" value="1"/>
</dbReference>
<evidence type="ECO:0000256" key="4">
    <source>
        <dbReference type="ARBA" id="ARBA00022989"/>
    </source>
</evidence>
<feature type="transmembrane region" description="Helical" evidence="6">
    <location>
        <begin position="21"/>
        <end position="45"/>
    </location>
</feature>
<keyword evidence="3 6" id="KW-0812">Transmembrane</keyword>
<dbReference type="SUPFAM" id="SSF103473">
    <property type="entry name" value="MFS general substrate transporter"/>
    <property type="match status" value="1"/>
</dbReference>
<feature type="transmembrane region" description="Helical" evidence="6">
    <location>
        <begin position="79"/>
        <end position="100"/>
    </location>
</feature>
<evidence type="ECO:0000256" key="6">
    <source>
        <dbReference type="SAM" id="Phobius"/>
    </source>
</evidence>
<keyword evidence="2" id="KW-1003">Cell membrane</keyword>
<name>A0A0D0Q4Y9_KITGR</name>
<dbReference type="CDD" id="cd06173">
    <property type="entry name" value="MFS_MefA_like"/>
    <property type="match status" value="1"/>
</dbReference>
<feature type="transmembrane region" description="Helical" evidence="6">
    <location>
        <begin position="255"/>
        <end position="277"/>
    </location>
</feature>
<gene>
    <name evidence="7" type="ORF">TR51_15940</name>
</gene>
<feature type="transmembrane region" description="Helical" evidence="6">
    <location>
        <begin position="345"/>
        <end position="364"/>
    </location>
</feature>
<dbReference type="STRING" id="2064.TR51_15940"/>
<dbReference type="PATRIC" id="fig|2064.6.peg.3417"/>
<dbReference type="Proteomes" id="UP000032066">
    <property type="component" value="Unassembled WGS sequence"/>
</dbReference>
<protein>
    <submittedName>
        <fullName evidence="7">MFS transporter</fullName>
    </submittedName>
</protein>
<feature type="transmembrane region" description="Helical" evidence="6">
    <location>
        <begin position="106"/>
        <end position="123"/>
    </location>
</feature>
<evidence type="ECO:0000313" key="7">
    <source>
        <dbReference type="EMBL" id="KIQ66058.1"/>
    </source>
</evidence>
<accession>A0A0D0Q4Y9</accession>
<evidence type="ECO:0000313" key="8">
    <source>
        <dbReference type="Proteomes" id="UP000032066"/>
    </source>
</evidence>
<dbReference type="InterPro" id="IPR011701">
    <property type="entry name" value="MFS"/>
</dbReference>
<dbReference type="InterPro" id="IPR036259">
    <property type="entry name" value="MFS_trans_sf"/>
</dbReference>
<dbReference type="PANTHER" id="PTHR23513">
    <property type="entry name" value="INTEGRAL MEMBRANE EFFLUX PROTEIN-RELATED"/>
    <property type="match status" value="1"/>
</dbReference>
<evidence type="ECO:0000256" key="1">
    <source>
        <dbReference type="ARBA" id="ARBA00004651"/>
    </source>
</evidence>
<comment type="subcellular location">
    <subcellularLocation>
        <location evidence="1">Cell membrane</location>
        <topology evidence="1">Multi-pass membrane protein</topology>
    </subcellularLocation>
</comment>
<organism evidence="7 8">
    <name type="scientific">Kitasatospora griseola</name>
    <name type="common">Streptomyces griseolosporeus</name>
    <dbReference type="NCBI Taxonomy" id="2064"/>
    <lineage>
        <taxon>Bacteria</taxon>
        <taxon>Bacillati</taxon>
        <taxon>Actinomycetota</taxon>
        <taxon>Actinomycetes</taxon>
        <taxon>Kitasatosporales</taxon>
        <taxon>Streptomycetaceae</taxon>
        <taxon>Kitasatospora</taxon>
    </lineage>
</organism>
<evidence type="ECO:0000256" key="3">
    <source>
        <dbReference type="ARBA" id="ARBA00022692"/>
    </source>
</evidence>